<dbReference type="GO" id="GO:0022857">
    <property type="term" value="F:transmembrane transporter activity"/>
    <property type="evidence" value="ECO:0007669"/>
    <property type="project" value="InterPro"/>
</dbReference>
<keyword evidence="3 6" id="KW-0812">Transmembrane</keyword>
<dbReference type="Proteomes" id="UP000199513">
    <property type="component" value="Unassembled WGS sequence"/>
</dbReference>
<feature type="transmembrane region" description="Helical" evidence="6">
    <location>
        <begin position="341"/>
        <end position="362"/>
    </location>
</feature>
<dbReference type="PANTHER" id="PTHR43124">
    <property type="entry name" value="PURINE EFFLUX PUMP PBUE"/>
    <property type="match status" value="1"/>
</dbReference>
<evidence type="ECO:0000256" key="4">
    <source>
        <dbReference type="ARBA" id="ARBA00022989"/>
    </source>
</evidence>
<feature type="transmembrane region" description="Helical" evidence="6">
    <location>
        <begin position="9"/>
        <end position="28"/>
    </location>
</feature>
<dbReference type="AlphaFoldDB" id="A0A1I2C3B9"/>
<dbReference type="SUPFAM" id="SSF103473">
    <property type="entry name" value="MFS general substrate transporter"/>
    <property type="match status" value="1"/>
</dbReference>
<accession>A0A1I2C3B9</accession>
<sequence length="403" mass="43929">MIKINKEQIIVLLLACINFTHIMDFMIMMPLGPQLMRLFQISPQEFGLIVSAYTFSAGISGFLAAFFVDRFDRKQILLFAYTGFVLGTFACAFAPTYLFLVIARVLTGIFGGLIGAQVFSIIGDIIPYERRGSAMGSISAAFSMASVVGVPFSLYIAAEFSWHAPFVLIASLGALLIPFVYKIFPKMDSHIQQSTKNQPFAVIKNIAKDSNQQLGLLFGVILMVGHFSIIPFISPYMVANVGFSEKELTYIYFVGGVLTFFTSPFIGKLSDKYGKLKIFTLFGILALIPIFLITNMPKIPIPLALVVTAMFFVFASSRFIPANAMITSLVSPQQRGGYMSISSSLQQLASGGAAFIAGLIVSKSASGELQNYEYVGYMAILVSIACVFVAQKLKTAGLQTQPS</sequence>
<dbReference type="InterPro" id="IPR011701">
    <property type="entry name" value="MFS"/>
</dbReference>
<feature type="transmembrane region" description="Helical" evidence="6">
    <location>
        <begin position="299"/>
        <end position="320"/>
    </location>
</feature>
<comment type="subcellular location">
    <subcellularLocation>
        <location evidence="1">Cell membrane</location>
        <topology evidence="1">Multi-pass membrane protein</topology>
    </subcellularLocation>
</comment>
<gene>
    <name evidence="8" type="ORF">SAMN04488541_100437</name>
</gene>
<dbReference type="InterPro" id="IPR020846">
    <property type="entry name" value="MFS_dom"/>
</dbReference>
<feature type="transmembrane region" description="Helical" evidence="6">
    <location>
        <begin position="76"/>
        <end position="99"/>
    </location>
</feature>
<dbReference type="InterPro" id="IPR036259">
    <property type="entry name" value="MFS_trans_sf"/>
</dbReference>
<keyword evidence="5 6" id="KW-0472">Membrane</keyword>
<feature type="transmembrane region" description="Helical" evidence="6">
    <location>
        <begin position="138"/>
        <end position="158"/>
    </location>
</feature>
<reference evidence="8 9" key="1">
    <citation type="submission" date="2016-10" db="EMBL/GenBank/DDBJ databases">
        <authorList>
            <person name="de Groot N.N."/>
        </authorList>
    </citation>
    <scope>NUCLEOTIDE SEQUENCE [LARGE SCALE GENOMIC DNA]</scope>
    <source>
        <strain>GEY</strain>
        <strain evidence="9">DSM 9560</strain>
    </source>
</reference>
<keyword evidence="2" id="KW-1003">Cell membrane</keyword>
<keyword evidence="4 6" id="KW-1133">Transmembrane helix</keyword>
<feature type="transmembrane region" description="Helical" evidence="6">
    <location>
        <begin position="374"/>
        <end position="390"/>
    </location>
</feature>
<evidence type="ECO:0000256" key="6">
    <source>
        <dbReference type="SAM" id="Phobius"/>
    </source>
</evidence>
<organism evidence="8 9">
    <name type="scientific">Thermoflexibacter ruber</name>
    <dbReference type="NCBI Taxonomy" id="1003"/>
    <lineage>
        <taxon>Bacteria</taxon>
        <taxon>Pseudomonadati</taxon>
        <taxon>Bacteroidota</taxon>
        <taxon>Cytophagia</taxon>
        <taxon>Cytophagales</taxon>
        <taxon>Thermoflexibacteraceae</taxon>
        <taxon>Thermoflexibacter</taxon>
    </lineage>
</organism>
<proteinExistence type="predicted"/>
<dbReference type="Pfam" id="PF07690">
    <property type="entry name" value="MFS_1"/>
    <property type="match status" value="1"/>
</dbReference>
<evidence type="ECO:0000256" key="2">
    <source>
        <dbReference type="ARBA" id="ARBA00022475"/>
    </source>
</evidence>
<dbReference type="RefSeq" id="WP_091539825.1">
    <property type="nucleotide sequence ID" value="NZ_FONY01000004.1"/>
</dbReference>
<dbReference type="PANTHER" id="PTHR43124:SF3">
    <property type="entry name" value="CHLORAMPHENICOL EFFLUX PUMP RV0191"/>
    <property type="match status" value="1"/>
</dbReference>
<dbReference type="STRING" id="1003.SAMN04488541_100437"/>
<dbReference type="PROSITE" id="PS50850">
    <property type="entry name" value="MFS"/>
    <property type="match status" value="1"/>
</dbReference>
<evidence type="ECO:0000313" key="9">
    <source>
        <dbReference type="Proteomes" id="UP000199513"/>
    </source>
</evidence>
<dbReference type="CDD" id="cd17324">
    <property type="entry name" value="MFS_NepI_like"/>
    <property type="match status" value="1"/>
</dbReference>
<feature type="transmembrane region" description="Helical" evidence="6">
    <location>
        <begin position="250"/>
        <end position="269"/>
    </location>
</feature>
<name>A0A1I2C3B9_9BACT</name>
<feature type="transmembrane region" description="Helical" evidence="6">
    <location>
        <begin position="276"/>
        <end position="293"/>
    </location>
</feature>
<protein>
    <submittedName>
        <fullName evidence="8">Predicted arabinose efflux permease, MFS family</fullName>
    </submittedName>
</protein>
<dbReference type="InterPro" id="IPR050189">
    <property type="entry name" value="MFS_Efflux_Transporters"/>
</dbReference>
<evidence type="ECO:0000313" key="8">
    <source>
        <dbReference type="EMBL" id="SFE62243.1"/>
    </source>
</evidence>
<feature type="transmembrane region" description="Helical" evidence="6">
    <location>
        <begin position="164"/>
        <end position="184"/>
    </location>
</feature>
<evidence type="ECO:0000256" key="5">
    <source>
        <dbReference type="ARBA" id="ARBA00023136"/>
    </source>
</evidence>
<evidence type="ECO:0000256" key="1">
    <source>
        <dbReference type="ARBA" id="ARBA00004651"/>
    </source>
</evidence>
<evidence type="ECO:0000256" key="3">
    <source>
        <dbReference type="ARBA" id="ARBA00022692"/>
    </source>
</evidence>
<keyword evidence="9" id="KW-1185">Reference proteome</keyword>
<dbReference type="GO" id="GO:0005886">
    <property type="term" value="C:plasma membrane"/>
    <property type="evidence" value="ECO:0007669"/>
    <property type="project" value="UniProtKB-SubCell"/>
</dbReference>
<dbReference type="OrthoDB" id="9812221at2"/>
<feature type="transmembrane region" description="Helical" evidence="6">
    <location>
        <begin position="48"/>
        <end position="69"/>
    </location>
</feature>
<dbReference type="EMBL" id="FONY01000004">
    <property type="protein sequence ID" value="SFE62243.1"/>
    <property type="molecule type" value="Genomic_DNA"/>
</dbReference>
<feature type="domain" description="Major facilitator superfamily (MFS) profile" evidence="7">
    <location>
        <begin position="10"/>
        <end position="394"/>
    </location>
</feature>
<feature type="transmembrane region" description="Helical" evidence="6">
    <location>
        <begin position="105"/>
        <end position="126"/>
    </location>
</feature>
<dbReference type="Gene3D" id="1.20.1250.20">
    <property type="entry name" value="MFS general substrate transporter like domains"/>
    <property type="match status" value="1"/>
</dbReference>
<evidence type="ECO:0000259" key="7">
    <source>
        <dbReference type="PROSITE" id="PS50850"/>
    </source>
</evidence>
<feature type="transmembrane region" description="Helical" evidence="6">
    <location>
        <begin position="214"/>
        <end position="238"/>
    </location>
</feature>